<evidence type="ECO:0000313" key="6">
    <source>
        <dbReference type="EMBL" id="MEN2790623.1"/>
    </source>
</evidence>
<evidence type="ECO:0000256" key="2">
    <source>
        <dbReference type="SAM" id="SignalP"/>
    </source>
</evidence>
<keyword evidence="2" id="KW-0732">Signal</keyword>
<organism evidence="6 7">
    <name type="scientific">Sphingomonas oligophenolica</name>
    <dbReference type="NCBI Taxonomy" id="301154"/>
    <lineage>
        <taxon>Bacteria</taxon>
        <taxon>Pseudomonadati</taxon>
        <taxon>Pseudomonadota</taxon>
        <taxon>Alphaproteobacteria</taxon>
        <taxon>Sphingomonadales</taxon>
        <taxon>Sphingomonadaceae</taxon>
        <taxon>Sphingomonas</taxon>
    </lineage>
</organism>
<dbReference type="Gene3D" id="2.60.120.430">
    <property type="entry name" value="Galactose-binding lectin"/>
    <property type="match status" value="1"/>
</dbReference>
<dbReference type="InterPro" id="IPR002772">
    <property type="entry name" value="Glyco_hydro_3_C"/>
</dbReference>
<dbReference type="PANTHER" id="PTHR30620:SF77">
    <property type="entry name" value="LYSOSOMAL BETA GLUCOSIDASE-LIKE"/>
    <property type="match status" value="1"/>
</dbReference>
<evidence type="ECO:0000313" key="7">
    <source>
        <dbReference type="Proteomes" id="UP001419910"/>
    </source>
</evidence>
<dbReference type="InterPro" id="IPR036881">
    <property type="entry name" value="Glyco_hydro_3_C_sf"/>
</dbReference>
<accession>A0ABU9Y498</accession>
<proteinExistence type="predicted"/>
<dbReference type="PRINTS" id="PR00133">
    <property type="entry name" value="GLHYDRLASE3"/>
</dbReference>
<gene>
    <name evidence="6" type="ORF">ABC974_13365</name>
</gene>
<dbReference type="Gene3D" id="3.40.50.1700">
    <property type="entry name" value="Glycoside hydrolase family 3 C-terminal domain"/>
    <property type="match status" value="1"/>
</dbReference>
<evidence type="ECO:0000259" key="5">
    <source>
        <dbReference type="Pfam" id="PF18559"/>
    </source>
</evidence>
<dbReference type="Pfam" id="PF01915">
    <property type="entry name" value="Glyco_hydro_3_C"/>
    <property type="match status" value="1"/>
</dbReference>
<dbReference type="PANTHER" id="PTHR30620">
    <property type="entry name" value="PERIPLASMIC BETA-GLUCOSIDASE-RELATED"/>
    <property type="match status" value="1"/>
</dbReference>
<dbReference type="InterPro" id="IPR041443">
    <property type="entry name" value="Exop_C"/>
</dbReference>
<dbReference type="RefSeq" id="WP_343888367.1">
    <property type="nucleotide sequence ID" value="NZ_BAAAEH010000008.1"/>
</dbReference>
<dbReference type="EMBL" id="JBDIME010000010">
    <property type="protein sequence ID" value="MEN2790623.1"/>
    <property type="molecule type" value="Genomic_DNA"/>
</dbReference>
<feature type="domain" description="Glycoside hydrolase family 3 C-terminal" evidence="4">
    <location>
        <begin position="427"/>
        <end position="641"/>
    </location>
</feature>
<dbReference type="SUPFAM" id="SSF51445">
    <property type="entry name" value="(Trans)glycosidases"/>
    <property type="match status" value="1"/>
</dbReference>
<sequence>MPGYSRQGLRAVLLAAGAIAIAAAPHATAQTPAAAPWPHVGSPLRPNPAMEARITKLLAAMSDEDKVAQIVQPDLASVSVAEMHQYHFGSILTGGNSGPNGNDKAPAPEWLAFADSAWDAIMKRDDGRPAIPPIWGIDAVHGHANIIGATIFPQNVGLGAMRDPDLIRRIGVVTAKEMAVTGIDWDFSPTLAVVRDTRWGRSYEGFSEDPSIVRSYAGAMIEGLQGKPGTKEFLRDGKVIATAKHFVGDGGTANGVDQGDNPSSPEQIRDIHGAGYPPAIGAGVQAVMASFSSVRGQKLSADRDLLTGALREQMEFDGLTVGDWNAHGQVPGCSNTSCAAAINAGMDMVMAPDSWKGFYASTLAQVRSGEISHARLDEAVRRILRVKLRAGMFDKGRPSSRPFAGRFDLLGSPEHRAVARQAVRESLVLLKNQGQVLPLSPKLNLLVAGDGADNIPKQAGGWTISWQGTGTTNADFPHAQSIFAGIAEATRSAGGSATLSVDGSFTAKPDAAIVVFGEDPYAEFAGDRPTLEYRPGDTRDLDLLKKLKAQGIPVVSVFLSGRPLWVNPEINASDAFVAAFLPGGEGGGIADVLLADARGKPRHDFHGKLSYSWPKRIDQSALHHEDAGYDPLFAFGYGLTYADKGDLAPLPEAHPANATREDGMIFGRGKLPANWSFDLAEPHGVAVPVKGNSGTTGGGMVRISGVDRSAQEDARALVWGAAGGTARIVADKPIDISRESNAQYSLIVDYRIDTAPASVVRLGMQCGDKCGGTVPLTATLRAAPVGQWTTLTLPLPCLAKAGLDPKRVTAPFTLESDGALALSISGIHYTSAGAGDACPQ</sequence>
<keyword evidence="7" id="KW-1185">Reference proteome</keyword>
<dbReference type="Gene3D" id="3.20.20.300">
    <property type="entry name" value="Glycoside hydrolase, family 3, N-terminal domain"/>
    <property type="match status" value="1"/>
</dbReference>
<dbReference type="InterPro" id="IPR036962">
    <property type="entry name" value="Glyco_hydro_3_N_sf"/>
</dbReference>
<feature type="chain" id="PRO_5046277188" evidence="2">
    <location>
        <begin position="30"/>
        <end position="840"/>
    </location>
</feature>
<dbReference type="Pfam" id="PF18559">
    <property type="entry name" value="Exop_C"/>
    <property type="match status" value="1"/>
</dbReference>
<name>A0ABU9Y498_9SPHN</name>
<feature type="domain" description="Glycoside hydrolase family 3 N-terminal" evidence="3">
    <location>
        <begin position="64"/>
        <end position="386"/>
    </location>
</feature>
<protein>
    <submittedName>
        <fullName evidence="6">Exo 1,3/1,4-beta-D-glucan glucohydrolase</fullName>
    </submittedName>
</protein>
<dbReference type="InterPro" id="IPR017853">
    <property type="entry name" value="GH"/>
</dbReference>
<feature type="domain" description="ExoP galactose-binding-like" evidence="5">
    <location>
        <begin position="691"/>
        <end position="828"/>
    </location>
</feature>
<dbReference type="InterPro" id="IPR051915">
    <property type="entry name" value="Cellulose_Degrad_GH3"/>
</dbReference>
<feature type="signal peptide" evidence="2">
    <location>
        <begin position="1"/>
        <end position="29"/>
    </location>
</feature>
<keyword evidence="1" id="KW-0378">Hydrolase</keyword>
<dbReference type="SUPFAM" id="SSF52279">
    <property type="entry name" value="Beta-D-glucan exohydrolase, C-terminal domain"/>
    <property type="match status" value="1"/>
</dbReference>
<dbReference type="Pfam" id="PF00933">
    <property type="entry name" value="Glyco_hydro_3"/>
    <property type="match status" value="1"/>
</dbReference>
<evidence type="ECO:0000259" key="3">
    <source>
        <dbReference type="Pfam" id="PF00933"/>
    </source>
</evidence>
<dbReference type="InterPro" id="IPR001764">
    <property type="entry name" value="Glyco_hydro_3_N"/>
</dbReference>
<evidence type="ECO:0000259" key="4">
    <source>
        <dbReference type="Pfam" id="PF01915"/>
    </source>
</evidence>
<dbReference type="Proteomes" id="UP001419910">
    <property type="component" value="Unassembled WGS sequence"/>
</dbReference>
<evidence type="ECO:0000256" key="1">
    <source>
        <dbReference type="ARBA" id="ARBA00022801"/>
    </source>
</evidence>
<comment type="caution">
    <text evidence="6">The sequence shown here is derived from an EMBL/GenBank/DDBJ whole genome shotgun (WGS) entry which is preliminary data.</text>
</comment>
<reference evidence="6 7" key="1">
    <citation type="submission" date="2024-05" db="EMBL/GenBank/DDBJ databases">
        <authorList>
            <person name="Liu Q."/>
            <person name="Xin Y.-H."/>
        </authorList>
    </citation>
    <scope>NUCLEOTIDE SEQUENCE [LARGE SCALE GENOMIC DNA]</scope>
    <source>
        <strain evidence="6 7">CGMCC 1.10181</strain>
    </source>
</reference>